<evidence type="ECO:0000256" key="12">
    <source>
        <dbReference type="ARBA" id="ARBA00022714"/>
    </source>
</evidence>
<keyword evidence="17" id="KW-0411">Iron-sulfur</keyword>
<evidence type="ECO:0000256" key="14">
    <source>
        <dbReference type="ARBA" id="ARBA00022827"/>
    </source>
</evidence>
<dbReference type="Pfam" id="PF00970">
    <property type="entry name" value="FAD_binding_6"/>
    <property type="match status" value="1"/>
</dbReference>
<keyword evidence="15" id="KW-1278">Translocase</keyword>
<evidence type="ECO:0000256" key="13">
    <source>
        <dbReference type="ARBA" id="ARBA00022723"/>
    </source>
</evidence>
<evidence type="ECO:0000256" key="4">
    <source>
        <dbReference type="ARBA" id="ARBA00005570"/>
    </source>
</evidence>
<evidence type="ECO:0000256" key="9">
    <source>
        <dbReference type="ARBA" id="ARBA00022475"/>
    </source>
</evidence>
<evidence type="ECO:0000313" key="30">
    <source>
        <dbReference type="Proteomes" id="UP000192418"/>
    </source>
</evidence>
<dbReference type="NCBIfam" id="TIGR01941">
    <property type="entry name" value="nqrF"/>
    <property type="match status" value="1"/>
</dbReference>
<evidence type="ECO:0000256" key="5">
    <source>
        <dbReference type="ARBA" id="ARBA00011309"/>
    </source>
</evidence>
<evidence type="ECO:0000256" key="10">
    <source>
        <dbReference type="ARBA" id="ARBA00022519"/>
    </source>
</evidence>
<accession>A0A1W2ESN8</accession>
<evidence type="ECO:0000256" key="19">
    <source>
        <dbReference type="ARBA" id="ARBA00023053"/>
    </source>
</evidence>
<evidence type="ECO:0000256" key="21">
    <source>
        <dbReference type="ARBA" id="ARBA00023075"/>
    </source>
</evidence>
<evidence type="ECO:0000256" key="2">
    <source>
        <dbReference type="ARBA" id="ARBA00002972"/>
    </source>
</evidence>
<dbReference type="CDD" id="cd00207">
    <property type="entry name" value="fer2"/>
    <property type="match status" value="1"/>
</dbReference>
<evidence type="ECO:0000256" key="3">
    <source>
        <dbReference type="ARBA" id="ARBA00004533"/>
    </source>
</evidence>
<dbReference type="Pfam" id="PF00175">
    <property type="entry name" value="NAD_binding_1"/>
    <property type="match status" value="1"/>
</dbReference>
<dbReference type="STRING" id="1121400.SAMN02746065_14213"/>
<evidence type="ECO:0000256" key="16">
    <source>
        <dbReference type="ARBA" id="ARBA00023004"/>
    </source>
</evidence>
<dbReference type="GO" id="GO:0051537">
    <property type="term" value="F:2 iron, 2 sulfur cluster binding"/>
    <property type="evidence" value="ECO:0007669"/>
    <property type="project" value="UniProtKB-KW"/>
</dbReference>
<evidence type="ECO:0000256" key="17">
    <source>
        <dbReference type="ARBA" id="ARBA00023014"/>
    </source>
</evidence>
<dbReference type="SUPFAM" id="SSF63380">
    <property type="entry name" value="Riboflavin synthase domain-like"/>
    <property type="match status" value="1"/>
</dbReference>
<evidence type="ECO:0000256" key="24">
    <source>
        <dbReference type="ARBA" id="ARBA00030032"/>
    </source>
</evidence>
<dbReference type="EC" id="7.2.1.1" evidence="6"/>
<dbReference type="InterPro" id="IPR008333">
    <property type="entry name" value="Cbr1-like_FAD-bd_dom"/>
</dbReference>
<dbReference type="SUPFAM" id="SSF52343">
    <property type="entry name" value="Ferredoxin reductase-like, C-terminal NADP-linked domain"/>
    <property type="match status" value="1"/>
</dbReference>
<evidence type="ECO:0000259" key="28">
    <source>
        <dbReference type="PROSITE" id="PS51384"/>
    </source>
</evidence>
<dbReference type="GO" id="GO:0016655">
    <property type="term" value="F:oxidoreductase activity, acting on NAD(P)H, quinone or similar compound as acceptor"/>
    <property type="evidence" value="ECO:0007669"/>
    <property type="project" value="InterPro"/>
</dbReference>
<name>A0A1W2ESN8_9BACT</name>
<evidence type="ECO:0000256" key="7">
    <source>
        <dbReference type="ARBA" id="ARBA00019729"/>
    </source>
</evidence>
<evidence type="ECO:0000313" key="29">
    <source>
        <dbReference type="EMBL" id="SMD12655.1"/>
    </source>
</evidence>
<evidence type="ECO:0000256" key="1">
    <source>
        <dbReference type="ARBA" id="ARBA00001974"/>
    </source>
</evidence>
<dbReference type="InterPro" id="IPR001709">
    <property type="entry name" value="Flavoprot_Pyr_Nucl_cyt_Rdtase"/>
</dbReference>
<evidence type="ECO:0000256" key="25">
    <source>
        <dbReference type="ARBA" id="ARBA00030787"/>
    </source>
</evidence>
<dbReference type="GO" id="GO:0005886">
    <property type="term" value="C:plasma membrane"/>
    <property type="evidence" value="ECO:0007669"/>
    <property type="project" value="UniProtKB-SubCell"/>
</dbReference>
<keyword evidence="14" id="KW-0274">FAD</keyword>
<comment type="function">
    <text evidence="2">NQR complex catalyzes the reduction of ubiquinone-1 to ubiquinol by two successive reactions, coupled with the transport of Na(+) ions from the cytoplasm to the periplasm. The first step is catalyzed by NqrF, which accepts electrons from NADH and reduces ubiquinone-1 to ubisemiquinone by a one-electron transfer pathway.</text>
</comment>
<evidence type="ECO:0000256" key="8">
    <source>
        <dbReference type="ARBA" id="ARBA00022448"/>
    </source>
</evidence>
<dbReference type="PROSITE" id="PS51384">
    <property type="entry name" value="FAD_FR"/>
    <property type="match status" value="1"/>
</dbReference>
<evidence type="ECO:0000256" key="11">
    <source>
        <dbReference type="ARBA" id="ARBA00022630"/>
    </source>
</evidence>
<dbReference type="RefSeq" id="WP_084071859.1">
    <property type="nucleotide sequence ID" value="NZ_FWXY01000042.1"/>
</dbReference>
<dbReference type="Gene3D" id="3.40.50.80">
    <property type="entry name" value="Nucleotide-binding domain of ferredoxin-NADP reductase (FNR) module"/>
    <property type="match status" value="1"/>
</dbReference>
<protein>
    <recommendedName>
        <fullName evidence="7">Na(+)-translocating NADH-quinone reductase subunit F</fullName>
        <ecNumber evidence="6">7.2.1.1</ecNumber>
    </recommendedName>
    <alternativeName>
        <fullName evidence="25">NQR complex subunit F</fullName>
    </alternativeName>
    <alternativeName>
        <fullName evidence="24">NQR-1 subunit F</fullName>
    </alternativeName>
</protein>
<dbReference type="InterPro" id="IPR001041">
    <property type="entry name" value="2Fe-2S_ferredoxin-type"/>
</dbReference>
<dbReference type="Gene3D" id="2.40.30.10">
    <property type="entry name" value="Translation factors"/>
    <property type="match status" value="1"/>
</dbReference>
<dbReference type="InterPro" id="IPR010205">
    <property type="entry name" value="NqrF"/>
</dbReference>
<evidence type="ECO:0000256" key="6">
    <source>
        <dbReference type="ARBA" id="ARBA00013099"/>
    </source>
</evidence>
<dbReference type="InterPro" id="IPR036010">
    <property type="entry name" value="2Fe-2S_ferredoxin-like_sf"/>
</dbReference>
<reference evidence="29 30" key="1">
    <citation type="submission" date="2017-04" db="EMBL/GenBank/DDBJ databases">
        <authorList>
            <person name="Afonso C.L."/>
            <person name="Miller P.J."/>
            <person name="Scott M.A."/>
            <person name="Spackman E."/>
            <person name="Goraichik I."/>
            <person name="Dimitrov K.M."/>
            <person name="Suarez D.L."/>
            <person name="Swayne D.E."/>
        </authorList>
    </citation>
    <scope>NUCLEOTIDE SEQUENCE [LARGE SCALE GENOMIC DNA]</scope>
    <source>
        <strain evidence="29 30">DSM 3385</strain>
    </source>
</reference>
<comment type="subunit">
    <text evidence="5">Composed of six subunits; NqrA, NqrB, NqrC, NqrD, NqrE and NqrF.</text>
</comment>
<dbReference type="InterPro" id="IPR017938">
    <property type="entry name" value="Riboflavin_synthase-like_b-brl"/>
</dbReference>
<keyword evidence="13" id="KW-0479">Metal-binding</keyword>
<comment type="similarity">
    <text evidence="4">Belongs to the NqrF family.</text>
</comment>
<dbReference type="PANTHER" id="PTHR43644:SF1">
    <property type="entry name" value="NAD(P)H-FLAVIN REDUCTASE"/>
    <property type="match status" value="1"/>
</dbReference>
<dbReference type="InterPro" id="IPR001433">
    <property type="entry name" value="OxRdtase_FAD/NAD-bd"/>
</dbReference>
<organism evidence="29 30">
    <name type="scientific">Desulfocicer vacuolatum DSM 3385</name>
    <dbReference type="NCBI Taxonomy" id="1121400"/>
    <lineage>
        <taxon>Bacteria</taxon>
        <taxon>Pseudomonadati</taxon>
        <taxon>Thermodesulfobacteriota</taxon>
        <taxon>Desulfobacteria</taxon>
        <taxon>Desulfobacterales</taxon>
        <taxon>Desulfobacteraceae</taxon>
        <taxon>Desulfocicer</taxon>
    </lineage>
</organism>
<comment type="subcellular location">
    <subcellularLocation>
        <location evidence="3">Cell inner membrane</location>
    </subcellularLocation>
</comment>
<dbReference type="Pfam" id="PF00111">
    <property type="entry name" value="Fer2"/>
    <property type="match status" value="1"/>
</dbReference>
<keyword evidence="30" id="KW-1185">Reference proteome</keyword>
<dbReference type="SUPFAM" id="SSF54292">
    <property type="entry name" value="2Fe-2S ferredoxin-like"/>
    <property type="match status" value="1"/>
</dbReference>
<dbReference type="PANTHER" id="PTHR43644">
    <property type="entry name" value="NA(+)-TRANSLOCATING NADH-QUINONE REDUCTASE SUBUNIT"/>
    <property type="match status" value="1"/>
</dbReference>
<keyword evidence="10" id="KW-0997">Cell inner membrane</keyword>
<keyword evidence="23" id="KW-0739">Sodium transport</keyword>
<evidence type="ECO:0000256" key="20">
    <source>
        <dbReference type="ARBA" id="ARBA00023065"/>
    </source>
</evidence>
<comment type="cofactor">
    <cofactor evidence="1">
        <name>FAD</name>
        <dbReference type="ChEBI" id="CHEBI:57692"/>
    </cofactor>
</comment>
<dbReference type="EMBL" id="FWXY01000042">
    <property type="protein sequence ID" value="SMD12655.1"/>
    <property type="molecule type" value="Genomic_DNA"/>
</dbReference>
<dbReference type="GO" id="GO:0006814">
    <property type="term" value="P:sodium ion transport"/>
    <property type="evidence" value="ECO:0007669"/>
    <property type="project" value="UniProtKB-KW"/>
</dbReference>
<keyword evidence="8" id="KW-0813">Transport</keyword>
<keyword evidence="18" id="KW-0520">NAD</keyword>
<feature type="domain" description="2Fe-2S ferredoxin-type" evidence="27">
    <location>
        <begin position="34"/>
        <end position="126"/>
    </location>
</feature>
<dbReference type="InterPro" id="IPR012675">
    <property type="entry name" value="Beta-grasp_dom_sf"/>
</dbReference>
<feature type="domain" description="FAD-binding FR-type" evidence="28">
    <location>
        <begin position="129"/>
        <end position="267"/>
    </location>
</feature>
<dbReference type="InterPro" id="IPR039261">
    <property type="entry name" value="FNR_nucleotide-bd"/>
</dbReference>
<evidence type="ECO:0000256" key="23">
    <source>
        <dbReference type="ARBA" id="ARBA00023201"/>
    </source>
</evidence>
<keyword evidence="11" id="KW-0285">Flavoprotein</keyword>
<evidence type="ECO:0000256" key="18">
    <source>
        <dbReference type="ARBA" id="ARBA00023027"/>
    </source>
</evidence>
<evidence type="ECO:0000259" key="27">
    <source>
        <dbReference type="PROSITE" id="PS51085"/>
    </source>
</evidence>
<dbReference type="Gene3D" id="3.10.20.30">
    <property type="match status" value="1"/>
</dbReference>
<dbReference type="OrthoDB" id="9806195at2"/>
<evidence type="ECO:0000256" key="26">
    <source>
        <dbReference type="ARBA" id="ARBA00048891"/>
    </source>
</evidence>
<keyword evidence="9" id="KW-1003">Cell membrane</keyword>
<dbReference type="GO" id="GO:0046872">
    <property type="term" value="F:metal ion binding"/>
    <property type="evidence" value="ECO:0007669"/>
    <property type="project" value="UniProtKB-KW"/>
</dbReference>
<keyword evidence="12" id="KW-0001">2Fe-2S</keyword>
<dbReference type="Proteomes" id="UP000192418">
    <property type="component" value="Unassembled WGS sequence"/>
</dbReference>
<sequence length="404" mass="44439">MIYLVSLMVFSMVILLLVGMLLLVDARVSSTGEKSITINGNPDNSVTVTGTPSLLSALGNNEIFLPSACGGSGSCGMCKCVVTSGGGAILPTELAHLSPKDKQAGRRLSCQLKVKEDMEIQVPESIFGITKVGARVVSNENISTYIKELVLRPDDPMIFKAGSYIQIDVPEYELCFKDFCIDSRYVSEWKKYNLLELTSSGMSPGFRAYSLANPPHENDILKMTVKIATPPAGAMGIPPGFGSSYVFGLKPGDRVSVSGPYGDFFVKDTDCEKCFMGGGAGIAPLRSHVLDQLEGAKTTRKVSLWYGARTRKDICYHDTFTHMEKIYDNFSYHVCLSRPDPEQDCWEGLCGYVQDNLAREYLAHHEDPSEIEFYLCGPPDMVDSIVETLDSFGVDEDMIFYDKF</sequence>
<evidence type="ECO:0000256" key="15">
    <source>
        <dbReference type="ARBA" id="ARBA00022967"/>
    </source>
</evidence>
<keyword evidence="20" id="KW-0406">Ion transport</keyword>
<dbReference type="PROSITE" id="PS51085">
    <property type="entry name" value="2FE2S_FER_2"/>
    <property type="match status" value="1"/>
</dbReference>
<dbReference type="InterPro" id="IPR017927">
    <property type="entry name" value="FAD-bd_FR_type"/>
</dbReference>
<keyword evidence="19" id="KW-0915">Sodium</keyword>
<dbReference type="AlphaFoldDB" id="A0A1W2ESN8"/>
<keyword evidence="16" id="KW-0408">Iron</keyword>
<dbReference type="CDD" id="cd06188">
    <property type="entry name" value="NADH_quinone_reductase"/>
    <property type="match status" value="1"/>
</dbReference>
<keyword evidence="22" id="KW-0472">Membrane</keyword>
<comment type="catalytic activity">
    <reaction evidence="26">
        <text>a ubiquinone + n Na(+)(in) + NADH + H(+) = a ubiquinol + n Na(+)(out) + NAD(+)</text>
        <dbReference type="Rhea" id="RHEA:47748"/>
        <dbReference type="Rhea" id="RHEA-COMP:9565"/>
        <dbReference type="Rhea" id="RHEA-COMP:9566"/>
        <dbReference type="ChEBI" id="CHEBI:15378"/>
        <dbReference type="ChEBI" id="CHEBI:16389"/>
        <dbReference type="ChEBI" id="CHEBI:17976"/>
        <dbReference type="ChEBI" id="CHEBI:29101"/>
        <dbReference type="ChEBI" id="CHEBI:57540"/>
        <dbReference type="ChEBI" id="CHEBI:57945"/>
        <dbReference type="EC" id="7.2.1.1"/>
    </reaction>
</comment>
<dbReference type="PRINTS" id="PR00371">
    <property type="entry name" value="FPNCR"/>
</dbReference>
<gene>
    <name evidence="29" type="ORF">SAMN02746065_14213</name>
</gene>
<keyword evidence="21 29" id="KW-0830">Ubiquinone</keyword>
<proteinExistence type="inferred from homology"/>
<evidence type="ECO:0000256" key="22">
    <source>
        <dbReference type="ARBA" id="ARBA00023136"/>
    </source>
</evidence>